<dbReference type="RefSeq" id="WP_058483588.1">
    <property type="nucleotide sequence ID" value="NZ_CAAAII010000025.1"/>
</dbReference>
<accession>A0A0W0Z2Y5</accession>
<protein>
    <recommendedName>
        <fullName evidence="3">Ankyrin repeat-containing protein</fullName>
    </recommendedName>
</protein>
<dbReference type="Pfam" id="PF00023">
    <property type="entry name" value="Ank"/>
    <property type="match status" value="1"/>
</dbReference>
<keyword evidence="2" id="KW-1185">Reference proteome</keyword>
<reference evidence="1 2" key="1">
    <citation type="submission" date="2015-11" db="EMBL/GenBank/DDBJ databases">
        <title>Genomic analysis of 38 Legionella species identifies large and diverse effector repertoires.</title>
        <authorList>
            <person name="Burstein D."/>
            <person name="Amaro F."/>
            <person name="Zusman T."/>
            <person name="Lifshitz Z."/>
            <person name="Cohen O."/>
            <person name="Gilbert J.A."/>
            <person name="Pupko T."/>
            <person name="Shuman H.A."/>
            <person name="Segal G."/>
        </authorList>
    </citation>
    <scope>NUCLEOTIDE SEQUENCE [LARGE SCALE GENOMIC DNA]</scope>
    <source>
        <strain evidence="1 2">Mt.St.Helens-9</strain>
    </source>
</reference>
<dbReference type="SUPFAM" id="SSF48403">
    <property type="entry name" value="Ankyrin repeat"/>
    <property type="match status" value="1"/>
</dbReference>
<evidence type="ECO:0000313" key="1">
    <source>
        <dbReference type="EMBL" id="KTD63474.1"/>
    </source>
</evidence>
<dbReference type="InterPro" id="IPR036770">
    <property type="entry name" value="Ankyrin_rpt-contain_sf"/>
</dbReference>
<dbReference type="OrthoDB" id="10021347at2"/>
<evidence type="ECO:0000313" key="2">
    <source>
        <dbReference type="Proteomes" id="UP000054877"/>
    </source>
</evidence>
<proteinExistence type="predicted"/>
<dbReference type="EMBL" id="LNYX01000015">
    <property type="protein sequence ID" value="KTD63474.1"/>
    <property type="molecule type" value="Genomic_DNA"/>
</dbReference>
<evidence type="ECO:0008006" key="3">
    <source>
        <dbReference type="Google" id="ProtNLM"/>
    </source>
</evidence>
<dbReference type="InterPro" id="IPR002110">
    <property type="entry name" value="Ankyrin_rpt"/>
</dbReference>
<sequence>MRVKISGEVNNQDDLEALIKNIQAMDETVEILDLTAFNLENFSLQALRRVLANLPSTINDVLLDYSFDKYKSVLIRQVNPDAGDLVLVFEKQTHSESGEISRLFNKAEDLDESTAKITWVRESNQHAVLLVELLEEERHDVYKVHLRGDLVVRKPLNLLKGRFFWGTHYRDGRVEVKDLTDKAINIAEILTHWYVNKEDAQHLLAYARRKEQEKQYFNILGEGALSSMFMATVANQLSHSCVTWSREALLHAGINVPLSRLINFATITSFEAKAARNEPMDEIALARLARLGEYQTIQTYYPNNQQNPDIDNYVDPNTILHRATRGPSEFILGTYTPFMLACAYGHVQTVNTLLGEYGANPYVNTKSRFCFGLFGRYSAFDCAQSLLLRPYISKNIQQQTLEQLKAVDNKAMIIDALERYIETRSEKPEYQSTLGFFGNTLMQFGYSRDEKIEAACLFKEAVESGFTSIDIQFKGALNQGELGKLFKDYHKYSECEAITFISPDLNETTPFMSLGGKY</sequence>
<gene>
    <name evidence="1" type="ORF">Lspi_1659</name>
</gene>
<organism evidence="1 2">
    <name type="scientific">Legionella spiritensis</name>
    <dbReference type="NCBI Taxonomy" id="452"/>
    <lineage>
        <taxon>Bacteria</taxon>
        <taxon>Pseudomonadati</taxon>
        <taxon>Pseudomonadota</taxon>
        <taxon>Gammaproteobacteria</taxon>
        <taxon>Legionellales</taxon>
        <taxon>Legionellaceae</taxon>
        <taxon>Legionella</taxon>
    </lineage>
</organism>
<name>A0A0W0Z2Y5_LEGSP</name>
<dbReference type="PATRIC" id="fig|452.5.peg.1821"/>
<dbReference type="Proteomes" id="UP000054877">
    <property type="component" value="Unassembled WGS sequence"/>
</dbReference>
<dbReference type="AlphaFoldDB" id="A0A0W0Z2Y5"/>
<comment type="caution">
    <text evidence="1">The sequence shown here is derived from an EMBL/GenBank/DDBJ whole genome shotgun (WGS) entry which is preliminary data.</text>
</comment>